<dbReference type="EMBL" id="BK016184">
    <property type="protein sequence ID" value="DAG00940.1"/>
    <property type="molecule type" value="Genomic_DNA"/>
</dbReference>
<protein>
    <submittedName>
        <fullName evidence="1">Uncharacterized protein</fullName>
    </submittedName>
</protein>
<sequence length="83" mass="9484">MILVKVDDTPATWLEFKDGTSEEYIAKRVAKYKKTKDDELKSIIEGCKKDLGTKVAKNNHQYKKMRALLEVNISDVSGGKIFY</sequence>
<accession>A0A8S5V2L8</accession>
<organism evidence="1">
    <name type="scientific">CrAss-like virus sp. ctelJ1</name>
    <dbReference type="NCBI Taxonomy" id="2825838"/>
    <lineage>
        <taxon>Viruses</taxon>
        <taxon>Duplodnaviria</taxon>
        <taxon>Heunggongvirae</taxon>
        <taxon>Uroviricota</taxon>
        <taxon>Caudoviricetes</taxon>
        <taxon>Crassvirales</taxon>
    </lineage>
</organism>
<reference evidence="1" key="1">
    <citation type="journal article" date="2021" name="Proc. Natl. Acad. Sci. U.S.A.">
        <title>A Catalog of Tens of Thousands of Viruses from Human Metagenomes Reveals Hidden Associations with Chronic Diseases.</title>
        <authorList>
            <person name="Tisza M.J."/>
            <person name="Buck C.B."/>
        </authorList>
    </citation>
    <scope>NUCLEOTIDE SEQUENCE</scope>
    <source>
        <strain evidence="1">CtelJ1</strain>
    </source>
</reference>
<proteinExistence type="predicted"/>
<evidence type="ECO:0000313" key="1">
    <source>
        <dbReference type="EMBL" id="DAG00940.1"/>
    </source>
</evidence>
<name>A0A8S5V2L8_9CAUD</name>